<dbReference type="InterPro" id="IPR029063">
    <property type="entry name" value="SAM-dependent_MTases_sf"/>
</dbReference>
<dbReference type="Proteomes" id="UP001165283">
    <property type="component" value="Unassembled WGS sequence"/>
</dbReference>
<keyword evidence="1" id="KW-0489">Methyltransferase</keyword>
<evidence type="ECO:0000313" key="2">
    <source>
        <dbReference type="Proteomes" id="UP001165283"/>
    </source>
</evidence>
<keyword evidence="1" id="KW-0808">Transferase</keyword>
<dbReference type="CDD" id="cd02440">
    <property type="entry name" value="AdoMet_MTases"/>
    <property type="match status" value="1"/>
</dbReference>
<sequence length="265" mass="29130">MPDDIDTSMPHEARVYDYLLGGKDNYAVDRAAGDQILQVTPQMPVWARHNRAFLNRAVGFVAGQGIDQFLDIGTGLPTVANTHEAAHRVNPDARVVYVDYDPIVLAHAQALLDPGGTTAYIESDLREPARLLAEAERFLDLARPTAVMLVAVLHHIRDDEAPEEHVRALLDAVPVGSYLVLSHATYDFLDPEDARALHDVLGSSPMTFRARTREEIERAFLTGLEVVEPGLVATTDWRIEDGDIGSAPDTTRAGHWAVVARKTRA</sequence>
<dbReference type="Gene3D" id="3.40.50.150">
    <property type="entry name" value="Vaccinia Virus protein VP39"/>
    <property type="match status" value="1"/>
</dbReference>
<dbReference type="PIRSF" id="PIRSF017393">
    <property type="entry name" value="MTase_SAV2177"/>
    <property type="match status" value="1"/>
</dbReference>
<dbReference type="EC" id="2.1.1.-" evidence="1"/>
<accession>A0ABT1A021</accession>
<dbReference type="EMBL" id="JAGSOV010000034">
    <property type="protein sequence ID" value="MCO1656353.1"/>
    <property type="molecule type" value="Genomic_DNA"/>
</dbReference>
<dbReference type="GO" id="GO:0008168">
    <property type="term" value="F:methyltransferase activity"/>
    <property type="evidence" value="ECO:0007669"/>
    <property type="project" value="UniProtKB-KW"/>
</dbReference>
<dbReference type="GO" id="GO:0032259">
    <property type="term" value="P:methylation"/>
    <property type="evidence" value="ECO:0007669"/>
    <property type="project" value="UniProtKB-KW"/>
</dbReference>
<keyword evidence="2" id="KW-1185">Reference proteome</keyword>
<dbReference type="SUPFAM" id="SSF53335">
    <property type="entry name" value="S-adenosyl-L-methionine-dependent methyltransferases"/>
    <property type="match status" value="1"/>
</dbReference>
<gene>
    <name evidence="1" type="ORF">KDL28_14930</name>
</gene>
<organism evidence="1 2">
    <name type="scientific">Pseudonocardia humida</name>
    <dbReference type="NCBI Taxonomy" id="2800819"/>
    <lineage>
        <taxon>Bacteria</taxon>
        <taxon>Bacillati</taxon>
        <taxon>Actinomycetota</taxon>
        <taxon>Actinomycetes</taxon>
        <taxon>Pseudonocardiales</taxon>
        <taxon>Pseudonocardiaceae</taxon>
        <taxon>Pseudonocardia</taxon>
    </lineage>
</organism>
<name>A0ABT1A021_9PSEU</name>
<evidence type="ECO:0000313" key="1">
    <source>
        <dbReference type="EMBL" id="MCO1656353.1"/>
    </source>
</evidence>
<protein>
    <submittedName>
        <fullName evidence="1">SAM-dependent methyltransferase</fullName>
        <ecNumber evidence="1">2.1.1.-</ecNumber>
    </submittedName>
</protein>
<comment type="caution">
    <text evidence="1">The sequence shown here is derived from an EMBL/GenBank/DDBJ whole genome shotgun (WGS) entry which is preliminary data.</text>
</comment>
<dbReference type="RefSeq" id="WP_252438982.1">
    <property type="nucleotide sequence ID" value="NZ_JAGSOV010000034.1"/>
</dbReference>
<proteinExistence type="predicted"/>
<dbReference type="InterPro" id="IPR006764">
    <property type="entry name" value="SAM_dep_MeTrfase_SAV2177_type"/>
</dbReference>
<dbReference type="Pfam" id="PF04672">
    <property type="entry name" value="Methyltransf_19"/>
    <property type="match status" value="1"/>
</dbReference>
<reference evidence="1" key="1">
    <citation type="submission" date="2021-04" db="EMBL/GenBank/DDBJ databases">
        <title>Pseudonocardia sp. nov., isolated from sandy soil of mangrove forest.</title>
        <authorList>
            <person name="Zan Z."/>
            <person name="Huang R."/>
            <person name="Liu W."/>
        </authorList>
    </citation>
    <scope>NUCLEOTIDE SEQUENCE</scope>
    <source>
        <strain evidence="1">S2-4</strain>
    </source>
</reference>